<dbReference type="Proteomes" id="UP000620133">
    <property type="component" value="Chromosome"/>
</dbReference>
<dbReference type="InterPro" id="IPR015991">
    <property type="entry name" value="TatD/YcfH-like"/>
</dbReference>
<dbReference type="EMBL" id="AP024412">
    <property type="protein sequence ID" value="BCR35420.1"/>
    <property type="molecule type" value="Genomic_DNA"/>
</dbReference>
<organism evidence="4 5">
    <name type="scientific">Mariniplasma anaerobium</name>
    <dbReference type="NCBI Taxonomy" id="2735436"/>
    <lineage>
        <taxon>Bacteria</taxon>
        <taxon>Bacillati</taxon>
        <taxon>Mycoplasmatota</taxon>
        <taxon>Mollicutes</taxon>
        <taxon>Acholeplasmatales</taxon>
        <taxon>Acholeplasmataceae</taxon>
        <taxon>Mariniplasma</taxon>
    </lineage>
</organism>
<evidence type="ECO:0000313" key="4">
    <source>
        <dbReference type="EMBL" id="BCR35420.1"/>
    </source>
</evidence>
<feature type="binding site" evidence="3">
    <location>
        <position position="89"/>
    </location>
    <ligand>
        <name>a divalent metal cation</name>
        <dbReference type="ChEBI" id="CHEBI:60240"/>
        <label>1</label>
    </ligand>
</feature>
<reference evidence="4" key="1">
    <citation type="submission" date="2021-01" db="EMBL/GenBank/DDBJ databases">
        <title>Draft genome sequence of Acholeplasmataceae bacterium strain Mahy22.</title>
        <authorList>
            <person name="Watanabe M."/>
            <person name="Kojima H."/>
            <person name="Fukui M."/>
        </authorList>
    </citation>
    <scope>NUCLEOTIDE SEQUENCE</scope>
    <source>
        <strain evidence="4">Mahy22</strain>
    </source>
</reference>
<evidence type="ECO:0000256" key="3">
    <source>
        <dbReference type="PIRSR" id="PIRSR005902-1"/>
    </source>
</evidence>
<accession>A0A7U9TIM9</accession>
<dbReference type="GO" id="GO:0016788">
    <property type="term" value="F:hydrolase activity, acting on ester bonds"/>
    <property type="evidence" value="ECO:0007669"/>
    <property type="project" value="InterPro"/>
</dbReference>
<name>A0A7U9TIM9_9MOLU</name>
<keyword evidence="1 3" id="KW-0479">Metal-binding</keyword>
<keyword evidence="2 4" id="KW-0378">Hydrolase</keyword>
<dbReference type="PANTHER" id="PTHR46124">
    <property type="entry name" value="D-AMINOACYL-TRNA DEACYLASE"/>
    <property type="match status" value="1"/>
</dbReference>
<feature type="binding site" evidence="3">
    <location>
        <position position="8"/>
    </location>
    <ligand>
        <name>a divalent metal cation</name>
        <dbReference type="ChEBI" id="CHEBI:60240"/>
        <label>1</label>
    </ligand>
</feature>
<dbReference type="GO" id="GO:0046872">
    <property type="term" value="F:metal ion binding"/>
    <property type="evidence" value="ECO:0007669"/>
    <property type="project" value="UniProtKB-KW"/>
</dbReference>
<dbReference type="InterPro" id="IPR032466">
    <property type="entry name" value="Metal_Hydrolase"/>
</dbReference>
<dbReference type="NCBIfam" id="TIGR00010">
    <property type="entry name" value="YchF/TatD family DNA exonuclease"/>
    <property type="match status" value="1"/>
</dbReference>
<evidence type="ECO:0000313" key="5">
    <source>
        <dbReference type="Proteomes" id="UP000620133"/>
    </source>
</evidence>
<dbReference type="FunFam" id="3.20.20.140:FF:000005">
    <property type="entry name" value="TatD family hydrolase"/>
    <property type="match status" value="1"/>
</dbReference>
<evidence type="ECO:0000256" key="2">
    <source>
        <dbReference type="ARBA" id="ARBA00022801"/>
    </source>
</evidence>
<dbReference type="InterPro" id="IPR001130">
    <property type="entry name" value="TatD-like"/>
</dbReference>
<feature type="binding site" evidence="3">
    <location>
        <position position="199"/>
    </location>
    <ligand>
        <name>a divalent metal cation</name>
        <dbReference type="ChEBI" id="CHEBI:60240"/>
        <label>1</label>
    </ligand>
</feature>
<feature type="binding site" evidence="3">
    <location>
        <position position="6"/>
    </location>
    <ligand>
        <name>a divalent metal cation</name>
        <dbReference type="ChEBI" id="CHEBI:60240"/>
        <label>1</label>
    </ligand>
</feature>
<dbReference type="GO" id="GO:0004536">
    <property type="term" value="F:DNA nuclease activity"/>
    <property type="evidence" value="ECO:0007669"/>
    <property type="project" value="InterPro"/>
</dbReference>
<dbReference type="InterPro" id="IPR018228">
    <property type="entry name" value="DNase_TatD-rel_CS"/>
</dbReference>
<dbReference type="Gene3D" id="3.20.20.140">
    <property type="entry name" value="Metal-dependent hydrolases"/>
    <property type="match status" value="1"/>
</dbReference>
<dbReference type="PIRSF" id="PIRSF005902">
    <property type="entry name" value="DNase_TatD"/>
    <property type="match status" value="1"/>
</dbReference>
<keyword evidence="5" id="KW-1185">Reference proteome</keyword>
<dbReference type="KEGG" id="manr:MPAN_003130"/>
<proteinExistence type="predicted"/>
<gene>
    <name evidence="4" type="primary">tatD</name>
    <name evidence="4" type="ORF">MPAN_003130</name>
</gene>
<dbReference type="SUPFAM" id="SSF51556">
    <property type="entry name" value="Metallo-dependent hydrolases"/>
    <property type="match status" value="1"/>
</dbReference>
<dbReference type="Pfam" id="PF01026">
    <property type="entry name" value="TatD_DNase"/>
    <property type="match status" value="1"/>
</dbReference>
<dbReference type="PROSITE" id="PS01137">
    <property type="entry name" value="TATD_1"/>
    <property type="match status" value="1"/>
</dbReference>
<dbReference type="PANTHER" id="PTHR46124:SF2">
    <property type="entry name" value="D-AMINOACYL-TRNA DEACYLASE"/>
    <property type="match status" value="1"/>
</dbReference>
<protein>
    <submittedName>
        <fullName evidence="4">Hydrolase TatD</fullName>
    </submittedName>
</protein>
<evidence type="ECO:0000256" key="1">
    <source>
        <dbReference type="ARBA" id="ARBA00022723"/>
    </source>
</evidence>
<dbReference type="RefSeq" id="WP_176239664.1">
    <property type="nucleotide sequence ID" value="NZ_AP024412.1"/>
</dbReference>
<sequence length="257" mass="29282">MIVDTHLHLNVEDYDKDLNEVIKRAFDKGIQKLIVIGMDEKTSLKAIKIAETYEHVYASVGLHPGYVDDSNTDFIESLLNHPKVVAIGETGLDLYWTKDKTDRQIEMFIAQIKLSIKHQMPLIIHTRNSFNEAYETIKPYKDKAFGVFHCFSSTVNDAKKAVDIGFYIGVDGPITFKNPKDILPIVEQIDLKHILVETDSPYLAPMPYRGKRNEPSYLFEVVKKIAEIKNLSVEDVSNITTQNAYKLFHIGGNNHET</sequence>
<feature type="binding site" evidence="3">
    <location>
        <position position="125"/>
    </location>
    <ligand>
        <name>a divalent metal cation</name>
        <dbReference type="ChEBI" id="CHEBI:60240"/>
        <label>2</label>
    </ligand>
</feature>
<dbReference type="CDD" id="cd01310">
    <property type="entry name" value="TatD_DNAse"/>
    <property type="match status" value="1"/>
</dbReference>
<dbReference type="AlphaFoldDB" id="A0A7U9TIM9"/>
<feature type="binding site" evidence="3">
    <location>
        <position position="149"/>
    </location>
    <ligand>
        <name>a divalent metal cation</name>
        <dbReference type="ChEBI" id="CHEBI:60240"/>
        <label>2</label>
    </ligand>
</feature>